<dbReference type="AlphaFoldDB" id="A0A897N609"/>
<evidence type="ECO:0000313" key="3">
    <source>
        <dbReference type="Proteomes" id="UP000663525"/>
    </source>
</evidence>
<feature type="domain" description="LUD" evidence="1">
    <location>
        <begin position="59"/>
        <end position="168"/>
    </location>
</feature>
<accession>A0A897N609</accession>
<dbReference type="PANTHER" id="PTHR43682:SF1">
    <property type="entry name" value="LACTATE UTILIZATION PROTEIN C"/>
    <property type="match status" value="1"/>
</dbReference>
<dbReference type="Gene3D" id="3.40.50.10420">
    <property type="entry name" value="NagB/RpiA/CoA transferase-like"/>
    <property type="match status" value="1"/>
</dbReference>
<evidence type="ECO:0000259" key="1">
    <source>
        <dbReference type="Pfam" id="PF02589"/>
    </source>
</evidence>
<protein>
    <submittedName>
        <fullName evidence="2">L-lactate utilization protein LutC, contains LUDdomain</fullName>
    </submittedName>
</protein>
<dbReference type="Pfam" id="PF02589">
    <property type="entry name" value="LUD_dom"/>
    <property type="match status" value="1"/>
</dbReference>
<dbReference type="PANTHER" id="PTHR43682">
    <property type="entry name" value="LACTATE UTILIZATION PROTEIN C"/>
    <property type="match status" value="1"/>
</dbReference>
<dbReference type="InterPro" id="IPR024185">
    <property type="entry name" value="FTHF_cligase-like_sf"/>
</dbReference>
<dbReference type="SUPFAM" id="SSF100950">
    <property type="entry name" value="NagB/RpiA/CoA transferase-like"/>
    <property type="match status" value="1"/>
</dbReference>
<evidence type="ECO:0000313" key="2">
    <source>
        <dbReference type="EMBL" id="QSG06499.1"/>
    </source>
</evidence>
<dbReference type="EMBL" id="CP064787">
    <property type="protein sequence ID" value="QSG06499.1"/>
    <property type="molecule type" value="Genomic_DNA"/>
</dbReference>
<dbReference type="InterPro" id="IPR003741">
    <property type="entry name" value="LUD_dom"/>
</dbReference>
<proteinExistence type="predicted"/>
<sequence>MATIAGDATVDQFTAALGDLDVGWTVTTADELPEALERFAEPIVGAPFPFEDLSLPDSIPRASASEDVKDANTGVTAGVLAIAEYGSVVIGSQPLETELVSLYSDTHVAVVRAEDVVASMGEAFAEFGPRLREAGGNAIVATGPSATADMGALVRGVHGPSDVHVVIVE</sequence>
<dbReference type="Proteomes" id="UP000663525">
    <property type="component" value="Chromosome"/>
</dbReference>
<dbReference type="GeneID" id="68855736"/>
<dbReference type="RefSeq" id="WP_229112985.1">
    <property type="nucleotide sequence ID" value="NZ_CP064787.1"/>
</dbReference>
<name>A0A897N609_9EURY</name>
<dbReference type="InterPro" id="IPR037171">
    <property type="entry name" value="NagB/RpiA_transferase-like"/>
</dbReference>
<organism evidence="2 3">
    <name type="scientific">Halapricum desulfuricans</name>
    <dbReference type="NCBI Taxonomy" id="2841257"/>
    <lineage>
        <taxon>Archaea</taxon>
        <taxon>Methanobacteriati</taxon>
        <taxon>Methanobacteriota</taxon>
        <taxon>Stenosarchaea group</taxon>
        <taxon>Halobacteria</taxon>
        <taxon>Halobacteriales</taxon>
        <taxon>Haloarculaceae</taxon>
        <taxon>Halapricum</taxon>
    </lineage>
</organism>
<gene>
    <name evidence="2" type="primary">lutC</name>
    <name evidence="2" type="ORF">HSR121_2169</name>
</gene>
<reference evidence="2" key="1">
    <citation type="submission" date="2020-11" db="EMBL/GenBank/DDBJ databases">
        <title>Carbohydrate-dependent, anaerobic sulfur respiration: A novel catabolism in halophilic archaea.</title>
        <authorList>
            <person name="Sorokin D.Y."/>
            <person name="Messina E."/>
            <person name="Smedile F."/>
            <person name="La Cono V."/>
            <person name="Hallsworth J.E."/>
            <person name="Yakimov M.M."/>
        </authorList>
    </citation>
    <scope>NUCLEOTIDE SEQUENCE</scope>
    <source>
        <strain evidence="2">HSR12-1</strain>
    </source>
</reference>